<dbReference type="EMBL" id="CAKOFQ010006992">
    <property type="protein sequence ID" value="CAH1986103.1"/>
    <property type="molecule type" value="Genomic_DNA"/>
</dbReference>
<dbReference type="AlphaFoldDB" id="A0A9P0KZN9"/>
<name>A0A9P0KZN9_ACAOB</name>
<keyword evidence="2" id="KW-1185">Reference proteome</keyword>
<sequence length="38" mass="4624">MSFFQFKYFFSTKFEIELNISLDVVPAVKDWESKFLLE</sequence>
<protein>
    <submittedName>
        <fullName evidence="1">Uncharacterized protein</fullName>
    </submittedName>
</protein>
<gene>
    <name evidence="1" type="ORF">ACAOBT_LOCUS17059</name>
</gene>
<evidence type="ECO:0000313" key="1">
    <source>
        <dbReference type="EMBL" id="CAH1986103.1"/>
    </source>
</evidence>
<comment type="caution">
    <text evidence="1">The sequence shown here is derived from an EMBL/GenBank/DDBJ whole genome shotgun (WGS) entry which is preliminary data.</text>
</comment>
<accession>A0A9P0KZN9</accession>
<proteinExistence type="predicted"/>
<organism evidence="1 2">
    <name type="scientific">Acanthoscelides obtectus</name>
    <name type="common">Bean weevil</name>
    <name type="synonym">Bruchus obtectus</name>
    <dbReference type="NCBI Taxonomy" id="200917"/>
    <lineage>
        <taxon>Eukaryota</taxon>
        <taxon>Metazoa</taxon>
        <taxon>Ecdysozoa</taxon>
        <taxon>Arthropoda</taxon>
        <taxon>Hexapoda</taxon>
        <taxon>Insecta</taxon>
        <taxon>Pterygota</taxon>
        <taxon>Neoptera</taxon>
        <taxon>Endopterygota</taxon>
        <taxon>Coleoptera</taxon>
        <taxon>Polyphaga</taxon>
        <taxon>Cucujiformia</taxon>
        <taxon>Chrysomeloidea</taxon>
        <taxon>Chrysomelidae</taxon>
        <taxon>Bruchinae</taxon>
        <taxon>Bruchini</taxon>
        <taxon>Acanthoscelides</taxon>
    </lineage>
</organism>
<evidence type="ECO:0000313" key="2">
    <source>
        <dbReference type="Proteomes" id="UP001152888"/>
    </source>
</evidence>
<reference evidence="1" key="1">
    <citation type="submission" date="2022-03" db="EMBL/GenBank/DDBJ databases">
        <authorList>
            <person name="Sayadi A."/>
        </authorList>
    </citation>
    <scope>NUCLEOTIDE SEQUENCE</scope>
</reference>
<dbReference type="Proteomes" id="UP001152888">
    <property type="component" value="Unassembled WGS sequence"/>
</dbReference>